<keyword evidence="2" id="KW-1185">Reference proteome</keyword>
<dbReference type="GO" id="GO:0016853">
    <property type="term" value="F:isomerase activity"/>
    <property type="evidence" value="ECO:0007669"/>
    <property type="project" value="UniProtKB-KW"/>
</dbReference>
<reference evidence="1 2" key="1">
    <citation type="submission" date="2016-10" db="EMBL/GenBank/DDBJ databases">
        <authorList>
            <person name="de Groot N.N."/>
        </authorList>
    </citation>
    <scope>NUCLEOTIDE SEQUENCE [LARGE SCALE GENOMIC DNA]</scope>
    <source>
        <strain evidence="1 2">DSM 2179</strain>
    </source>
</reference>
<keyword evidence="1" id="KW-0413">Isomerase</keyword>
<gene>
    <name evidence="1" type="ORF">SAMN05660742_102210</name>
</gene>
<accession>A0A1H6VH65</accession>
<sequence length="240" mass="27361">MVKVILPTLVFSTPIAVEKEINEIKSYGADGIEIRRERLIPTQELLQTMKTYIDKVDLSPVIYSVPEDLWMADGRLNDKFATFCREAAWVSASYIKFSLGNFSLEKACSESVLKQNLQKIPGKLLVENNQTKEGGSLAGFVRFFKWNKTLPVSMTFDTGNWITVKEDAELAYEILREHIEYMHIKDTIWRGKYESIPVKIDSPWFIRAAQHQMAAVEFPFSAPADEGPKWVQCIKGSGMK</sequence>
<name>A0A1H6VH65_9FIRM</name>
<dbReference type="SUPFAM" id="SSF51658">
    <property type="entry name" value="Xylose isomerase-like"/>
    <property type="match status" value="1"/>
</dbReference>
<dbReference type="EMBL" id="FNZK01000002">
    <property type="protein sequence ID" value="SEI99545.1"/>
    <property type="molecule type" value="Genomic_DNA"/>
</dbReference>
<proteinExistence type="predicted"/>
<evidence type="ECO:0000313" key="2">
    <source>
        <dbReference type="Proteomes" id="UP000199662"/>
    </source>
</evidence>
<dbReference type="AlphaFoldDB" id="A0A1H6VH65"/>
<dbReference type="RefSeq" id="WP_091829058.1">
    <property type="nucleotide sequence ID" value="NZ_FNZK01000002.1"/>
</dbReference>
<organism evidence="1 2">
    <name type="scientific">Propionispira arboris</name>
    <dbReference type="NCBI Taxonomy" id="84035"/>
    <lineage>
        <taxon>Bacteria</taxon>
        <taxon>Bacillati</taxon>
        <taxon>Bacillota</taxon>
        <taxon>Negativicutes</taxon>
        <taxon>Selenomonadales</taxon>
        <taxon>Selenomonadaceae</taxon>
        <taxon>Propionispira</taxon>
    </lineage>
</organism>
<dbReference type="Gene3D" id="3.20.20.150">
    <property type="entry name" value="Divalent-metal-dependent TIM barrel enzymes"/>
    <property type="match status" value="1"/>
</dbReference>
<dbReference type="InterPro" id="IPR036237">
    <property type="entry name" value="Xyl_isomerase-like_sf"/>
</dbReference>
<dbReference type="Proteomes" id="UP000199662">
    <property type="component" value="Unassembled WGS sequence"/>
</dbReference>
<dbReference type="STRING" id="84035.SAMN05660742_102210"/>
<protein>
    <submittedName>
        <fullName evidence="1">Sugar phosphate isomerase/epimerase</fullName>
    </submittedName>
</protein>
<evidence type="ECO:0000313" key="1">
    <source>
        <dbReference type="EMBL" id="SEI99545.1"/>
    </source>
</evidence>